<dbReference type="PANTHER" id="PTHR43591:SF24">
    <property type="entry name" value="2-METHOXY-6-POLYPRENYL-1,4-BENZOQUINOL METHYLASE, MITOCHONDRIAL"/>
    <property type="match status" value="1"/>
</dbReference>
<dbReference type="AlphaFoldDB" id="A0A2G1QGN0"/>
<evidence type="ECO:0000313" key="3">
    <source>
        <dbReference type="Proteomes" id="UP000221168"/>
    </source>
</evidence>
<dbReference type="Pfam" id="PF08241">
    <property type="entry name" value="Methyltransf_11"/>
    <property type="match status" value="1"/>
</dbReference>
<name>A0A2G1QGN0_9HYPH</name>
<dbReference type="Proteomes" id="UP000221168">
    <property type="component" value="Unassembled WGS sequence"/>
</dbReference>
<organism evidence="2 3">
    <name type="scientific">Zhengella mangrovi</name>
    <dbReference type="NCBI Taxonomy" id="1982044"/>
    <lineage>
        <taxon>Bacteria</taxon>
        <taxon>Pseudomonadati</taxon>
        <taxon>Pseudomonadota</taxon>
        <taxon>Alphaproteobacteria</taxon>
        <taxon>Hyphomicrobiales</taxon>
        <taxon>Notoacmeibacteraceae</taxon>
        <taxon>Zhengella</taxon>
    </lineage>
</organism>
<keyword evidence="2" id="KW-0489">Methyltransferase</keyword>
<dbReference type="GO" id="GO:0008757">
    <property type="term" value="F:S-adenosylmethionine-dependent methyltransferase activity"/>
    <property type="evidence" value="ECO:0007669"/>
    <property type="project" value="InterPro"/>
</dbReference>
<sequence length="276" mass="30051">MPFSTDDIEPFNDFEKNGWEKAAEAYHDHWGPLSAQSAVPMLRGAKVRKGARVLDVATGAGYVAAAAKSMGAIPVGLDFSRAQVELARQVYPDIEFTEGNAQDLPFNDLTFDAVVIGFGMNHLAEPEKAAREAWRVLKPGGAFAFSVWADPVPGEGFGIVLSAIERLGIPNAKLPAAPPYFRFADPDEVKAILIPAGFKEISTTVTPQFWRHSSPDQVFDAFNEGAVRATAMLRAQPEEVRARIRDVIRSEVRELKKGDEFVIPVPASLSVGFKPS</sequence>
<evidence type="ECO:0000313" key="2">
    <source>
        <dbReference type="EMBL" id="PHP64621.1"/>
    </source>
</evidence>
<keyword evidence="3" id="KW-1185">Reference proteome</keyword>
<dbReference type="EMBL" id="PDVP01000032">
    <property type="protein sequence ID" value="PHP64621.1"/>
    <property type="molecule type" value="Genomic_DNA"/>
</dbReference>
<evidence type="ECO:0000259" key="1">
    <source>
        <dbReference type="Pfam" id="PF08241"/>
    </source>
</evidence>
<dbReference type="PANTHER" id="PTHR43591">
    <property type="entry name" value="METHYLTRANSFERASE"/>
    <property type="match status" value="1"/>
</dbReference>
<gene>
    <name evidence="2" type="ORF">CSC94_23450</name>
</gene>
<proteinExistence type="predicted"/>
<feature type="domain" description="Methyltransferase type 11" evidence="1">
    <location>
        <begin position="54"/>
        <end position="145"/>
    </location>
</feature>
<dbReference type="SUPFAM" id="SSF53335">
    <property type="entry name" value="S-adenosyl-L-methionine-dependent methyltransferases"/>
    <property type="match status" value="1"/>
</dbReference>
<protein>
    <submittedName>
        <fullName evidence="2">Ubiquinone biosynthesis methyltransferase UbiE</fullName>
    </submittedName>
</protein>
<dbReference type="Gene3D" id="3.40.50.150">
    <property type="entry name" value="Vaccinia Virus protein VP39"/>
    <property type="match status" value="1"/>
</dbReference>
<accession>A0A2G1QGN0</accession>
<dbReference type="InterPro" id="IPR029063">
    <property type="entry name" value="SAM-dependent_MTases_sf"/>
</dbReference>
<keyword evidence="2" id="KW-0808">Transferase</keyword>
<comment type="caution">
    <text evidence="2">The sequence shown here is derived from an EMBL/GenBank/DDBJ whole genome shotgun (WGS) entry which is preliminary data.</text>
</comment>
<dbReference type="RefSeq" id="WP_099308803.1">
    <property type="nucleotide sequence ID" value="NZ_PDVP01000032.1"/>
</dbReference>
<reference evidence="2 3" key="1">
    <citation type="submission" date="2017-10" db="EMBL/GenBank/DDBJ databases">
        <title>Sedimentibacterium mangrovi gen. nov., sp. nov., a novel member of family Phyllobacteriacea isolated from mangrove sediment.</title>
        <authorList>
            <person name="Liao H."/>
            <person name="Tian Y."/>
        </authorList>
    </citation>
    <scope>NUCLEOTIDE SEQUENCE [LARGE SCALE GENOMIC DNA]</scope>
    <source>
        <strain evidence="2 3">X9-2-2</strain>
    </source>
</reference>
<dbReference type="InterPro" id="IPR013216">
    <property type="entry name" value="Methyltransf_11"/>
</dbReference>
<dbReference type="GO" id="GO:0032259">
    <property type="term" value="P:methylation"/>
    <property type="evidence" value="ECO:0007669"/>
    <property type="project" value="UniProtKB-KW"/>
</dbReference>
<dbReference type="OrthoDB" id="7856199at2"/>
<keyword evidence="2" id="KW-0830">Ubiquinone</keyword>
<dbReference type="CDD" id="cd02440">
    <property type="entry name" value="AdoMet_MTases"/>
    <property type="match status" value="1"/>
</dbReference>